<organism evidence="3 4">
    <name type="scientific">Frankia nepalensis</name>
    <dbReference type="NCBI Taxonomy" id="1836974"/>
    <lineage>
        <taxon>Bacteria</taxon>
        <taxon>Bacillati</taxon>
        <taxon>Actinomycetota</taxon>
        <taxon>Actinomycetes</taxon>
        <taxon>Frankiales</taxon>
        <taxon>Frankiaceae</taxon>
        <taxon>Frankia</taxon>
    </lineage>
</organism>
<evidence type="ECO:0000313" key="3">
    <source>
        <dbReference type="EMBL" id="MBL7630339.1"/>
    </source>
</evidence>
<evidence type="ECO:0000256" key="1">
    <source>
        <dbReference type="SAM" id="SignalP"/>
    </source>
</evidence>
<dbReference type="EMBL" id="JAEACQ010000247">
    <property type="protein sequence ID" value="MBL7630339.1"/>
    <property type="molecule type" value="Genomic_DNA"/>
</dbReference>
<feature type="domain" description="GmrSD restriction endonucleases C-terminal" evidence="2">
    <location>
        <begin position="84"/>
        <end position="219"/>
    </location>
</feature>
<dbReference type="AlphaFoldDB" id="A0A937RN47"/>
<evidence type="ECO:0000259" key="2">
    <source>
        <dbReference type="Pfam" id="PF07510"/>
    </source>
</evidence>
<dbReference type="PANTHER" id="PTHR24094:SF15">
    <property type="entry name" value="AMP-DEPENDENT SYNTHETASE_LIGASE DOMAIN-CONTAINING PROTEIN-RELATED"/>
    <property type="match status" value="1"/>
</dbReference>
<dbReference type="PANTHER" id="PTHR24094">
    <property type="entry name" value="SECRETED PROTEIN"/>
    <property type="match status" value="1"/>
</dbReference>
<name>A0A937RN47_9ACTN</name>
<feature type="signal peptide" evidence="1">
    <location>
        <begin position="1"/>
        <end position="25"/>
    </location>
</feature>
<keyword evidence="4" id="KW-1185">Reference proteome</keyword>
<reference evidence="3" key="1">
    <citation type="submission" date="2020-12" db="EMBL/GenBank/DDBJ databases">
        <title>Genomic characterization of non-nitrogen-fixing Frankia strains.</title>
        <authorList>
            <person name="Carlos-Shanley C."/>
            <person name="Guerra T."/>
            <person name="Hahn D."/>
        </authorList>
    </citation>
    <scope>NUCLEOTIDE SEQUENCE</scope>
    <source>
        <strain evidence="3">CN6</strain>
    </source>
</reference>
<dbReference type="InterPro" id="IPR011089">
    <property type="entry name" value="GmrSD_C"/>
</dbReference>
<dbReference type="Pfam" id="PF07510">
    <property type="entry name" value="GmrSD_C"/>
    <property type="match status" value="1"/>
</dbReference>
<gene>
    <name evidence="3" type="ORF">I7412_24895</name>
</gene>
<protein>
    <submittedName>
        <fullName evidence="3">HNH endonuclease</fullName>
    </submittedName>
</protein>
<accession>A0A937RN47</accession>
<keyword evidence="3" id="KW-0540">Nuclease</keyword>
<comment type="caution">
    <text evidence="3">The sequence shown here is derived from an EMBL/GenBank/DDBJ whole genome shotgun (WGS) entry which is preliminary data.</text>
</comment>
<keyword evidence="3" id="KW-0378">Hydrolase</keyword>
<keyword evidence="3" id="KW-0255">Endonuclease</keyword>
<dbReference type="GO" id="GO:0004519">
    <property type="term" value="F:endonuclease activity"/>
    <property type="evidence" value="ECO:0007669"/>
    <property type="project" value="UniProtKB-KW"/>
</dbReference>
<feature type="chain" id="PRO_5037464738" evidence="1">
    <location>
        <begin position="26"/>
        <end position="239"/>
    </location>
</feature>
<dbReference type="Proteomes" id="UP000604475">
    <property type="component" value="Unassembled WGS sequence"/>
</dbReference>
<keyword evidence="1" id="KW-0732">Signal</keyword>
<evidence type="ECO:0000313" key="4">
    <source>
        <dbReference type="Proteomes" id="UP000604475"/>
    </source>
</evidence>
<sequence length="239" mass="25286">MGGATSARMGVAVSALALAAGPCQAMAPGAEAPAGAGSMAARAPALTVLDALPVRGETAPGYHRDLFEDPRDRWPDVDRNGCDTRNDVLFRDLRSVTRHDDGCRVTAGELSDPYTGNTKRFASGRDTSGEVEIDHVVSLANAWRTGAFAWPHERRVGFANDPANLLAVERATNREKSDQDAASWLPPAPGLRCPFVARQVGVKERYGLWVTPTEASSMRAVLATCPGQPALGRPPAEGG</sequence>
<proteinExistence type="predicted"/>